<comment type="caution">
    <text evidence="1">The sequence shown here is derived from an EMBL/GenBank/DDBJ whole genome shotgun (WGS) entry which is preliminary data.</text>
</comment>
<dbReference type="VEuPathDB" id="TriTrypDB:C3747_1062g3"/>
<dbReference type="EMBL" id="PRFC01001062">
    <property type="protein sequence ID" value="PWU82943.1"/>
    <property type="molecule type" value="Genomic_DNA"/>
</dbReference>
<name>A0A2V2UKV0_TRYCR</name>
<organism evidence="1 2">
    <name type="scientific">Trypanosoma cruzi</name>
    <dbReference type="NCBI Taxonomy" id="5693"/>
    <lineage>
        <taxon>Eukaryota</taxon>
        <taxon>Discoba</taxon>
        <taxon>Euglenozoa</taxon>
        <taxon>Kinetoplastea</taxon>
        <taxon>Metakinetoplastina</taxon>
        <taxon>Trypanosomatida</taxon>
        <taxon>Trypanosomatidae</taxon>
        <taxon>Trypanosoma</taxon>
        <taxon>Schizotrypanum</taxon>
    </lineage>
</organism>
<protein>
    <submittedName>
        <fullName evidence="1">Putative N-terminal region of Chorein, a TM vesicle-mediated sorter</fullName>
    </submittedName>
</protein>
<evidence type="ECO:0000313" key="1">
    <source>
        <dbReference type="EMBL" id="PWU82943.1"/>
    </source>
</evidence>
<dbReference type="AlphaFoldDB" id="A0A2V2UKV0"/>
<accession>A0A2V2UKV0</accession>
<reference evidence="1 2" key="1">
    <citation type="journal article" date="2018" name="Microb. Genom.">
        <title>Expanding an expanded genome: long-read sequencing of Trypanosoma cruzi.</title>
        <authorList>
            <person name="Berna L."/>
            <person name="Rodriguez M."/>
            <person name="Chiribao M.L."/>
            <person name="Parodi-Talice A."/>
            <person name="Pita S."/>
            <person name="Rijo G."/>
            <person name="Alvarez-Valin F."/>
            <person name="Robello C."/>
        </authorList>
    </citation>
    <scope>NUCLEOTIDE SEQUENCE [LARGE SCALE GENOMIC DNA]</scope>
    <source>
        <strain evidence="1 2">TCC</strain>
    </source>
</reference>
<gene>
    <name evidence="1" type="ORF">C3747_1062g3</name>
</gene>
<evidence type="ECO:0000313" key="2">
    <source>
        <dbReference type="Proteomes" id="UP000246078"/>
    </source>
</evidence>
<dbReference type="Proteomes" id="UP000246078">
    <property type="component" value="Unassembled WGS sequence"/>
</dbReference>
<proteinExistence type="predicted"/>
<sequence length="155" mass="17753">MENAWIISKKGEISFSDNKHAALLHAEKVAVLENGEHIHISTSLQPGTLAQNVTFRTVFHVKNYLSYNISFRSMRQGSEVAMIRPGELLAFLLVASTPQTSSHVWRRLKTIMSHVMSCSGRNHRVNFLKWHFHVAKTPLGVSRSFRLQNLRRMLM</sequence>